<evidence type="ECO:0000256" key="6">
    <source>
        <dbReference type="SAM" id="Phobius"/>
    </source>
</evidence>
<dbReference type="RefSeq" id="WP_234863951.1">
    <property type="nucleotide sequence ID" value="NZ_JAKEVY010000001.1"/>
</dbReference>
<evidence type="ECO:0000256" key="1">
    <source>
        <dbReference type="ARBA" id="ARBA00004651"/>
    </source>
</evidence>
<dbReference type="InterPro" id="IPR050448">
    <property type="entry name" value="OpgB/LTA_synthase_biosynth"/>
</dbReference>
<dbReference type="SUPFAM" id="SSF53649">
    <property type="entry name" value="Alkaline phosphatase-like"/>
    <property type="match status" value="1"/>
</dbReference>
<feature type="transmembrane region" description="Helical" evidence="6">
    <location>
        <begin position="86"/>
        <end position="103"/>
    </location>
</feature>
<evidence type="ECO:0000313" key="9">
    <source>
        <dbReference type="Proteomes" id="UP001200145"/>
    </source>
</evidence>
<dbReference type="Proteomes" id="UP001200145">
    <property type="component" value="Unassembled WGS sequence"/>
</dbReference>
<dbReference type="InterPro" id="IPR012160">
    <property type="entry name" value="LtaS-like"/>
</dbReference>
<feature type="domain" description="Sulfatase N-terminal" evidence="7">
    <location>
        <begin position="281"/>
        <end position="568"/>
    </location>
</feature>
<dbReference type="Gene3D" id="3.40.720.10">
    <property type="entry name" value="Alkaline Phosphatase, subunit A"/>
    <property type="match status" value="1"/>
</dbReference>
<reference evidence="8 9" key="1">
    <citation type="submission" date="2022-01" db="EMBL/GenBank/DDBJ databases">
        <title>Flavihumibacter sp. nov., isolated from sediment of a river.</title>
        <authorList>
            <person name="Liu H."/>
        </authorList>
    </citation>
    <scope>NUCLEOTIDE SEQUENCE [LARGE SCALE GENOMIC DNA]</scope>
    <source>
        <strain evidence="8 9">RY-1</strain>
    </source>
</reference>
<dbReference type="PANTHER" id="PTHR47371">
    <property type="entry name" value="LIPOTEICHOIC ACID SYNTHASE"/>
    <property type="match status" value="1"/>
</dbReference>
<accession>A0ABS9BE79</accession>
<dbReference type="Pfam" id="PF00884">
    <property type="entry name" value="Sulfatase"/>
    <property type="match status" value="1"/>
</dbReference>
<dbReference type="PANTHER" id="PTHR47371:SF3">
    <property type="entry name" value="PHOSPHOGLYCEROL TRANSFERASE I"/>
    <property type="match status" value="1"/>
</dbReference>
<keyword evidence="9" id="KW-1185">Reference proteome</keyword>
<organism evidence="8 9">
    <name type="scientific">Flavihumibacter fluminis</name>
    <dbReference type="NCBI Taxonomy" id="2909236"/>
    <lineage>
        <taxon>Bacteria</taxon>
        <taxon>Pseudomonadati</taxon>
        <taxon>Bacteroidota</taxon>
        <taxon>Chitinophagia</taxon>
        <taxon>Chitinophagales</taxon>
        <taxon>Chitinophagaceae</taxon>
        <taxon>Flavihumibacter</taxon>
    </lineage>
</organism>
<keyword evidence="4 6" id="KW-1133">Transmembrane helix</keyword>
<name>A0ABS9BE79_9BACT</name>
<comment type="caution">
    <text evidence="8">The sequence shown here is derived from an EMBL/GenBank/DDBJ whole genome shotgun (WGS) entry which is preliminary data.</text>
</comment>
<gene>
    <name evidence="8" type="ORF">L0U88_02105</name>
</gene>
<keyword evidence="5 6" id="KW-0472">Membrane</keyword>
<keyword evidence="2" id="KW-1003">Cell membrane</keyword>
<dbReference type="EMBL" id="JAKEVY010000001">
    <property type="protein sequence ID" value="MCF1713419.1"/>
    <property type="molecule type" value="Genomic_DNA"/>
</dbReference>
<keyword evidence="3 6" id="KW-0812">Transmembrane</keyword>
<proteinExistence type="predicted"/>
<dbReference type="InterPro" id="IPR000917">
    <property type="entry name" value="Sulfatase_N"/>
</dbReference>
<dbReference type="CDD" id="cd16015">
    <property type="entry name" value="LTA_synthase"/>
    <property type="match status" value="1"/>
</dbReference>
<evidence type="ECO:0000256" key="4">
    <source>
        <dbReference type="ARBA" id="ARBA00022989"/>
    </source>
</evidence>
<comment type="subcellular location">
    <subcellularLocation>
        <location evidence="1">Cell membrane</location>
        <topology evidence="1">Multi-pass membrane protein</topology>
    </subcellularLocation>
</comment>
<dbReference type="PIRSF" id="PIRSF005091">
    <property type="entry name" value="Mmb_sulf_HI1246"/>
    <property type="match status" value="1"/>
</dbReference>
<feature type="transmembrane region" description="Helical" evidence="6">
    <location>
        <begin position="55"/>
        <end position="74"/>
    </location>
</feature>
<feature type="transmembrane region" description="Helical" evidence="6">
    <location>
        <begin position="12"/>
        <end position="35"/>
    </location>
</feature>
<protein>
    <submittedName>
        <fullName evidence="8">Sulfatase-like hydrolase/transferase</fullName>
    </submittedName>
</protein>
<feature type="transmembrane region" description="Helical" evidence="6">
    <location>
        <begin position="177"/>
        <end position="196"/>
    </location>
</feature>
<evidence type="ECO:0000256" key="2">
    <source>
        <dbReference type="ARBA" id="ARBA00022475"/>
    </source>
</evidence>
<evidence type="ECO:0000259" key="7">
    <source>
        <dbReference type="Pfam" id="PF00884"/>
    </source>
</evidence>
<evidence type="ECO:0000313" key="8">
    <source>
        <dbReference type="EMBL" id="MCF1713419.1"/>
    </source>
</evidence>
<evidence type="ECO:0000256" key="3">
    <source>
        <dbReference type="ARBA" id="ARBA00022692"/>
    </source>
</evidence>
<dbReference type="InterPro" id="IPR017850">
    <property type="entry name" value="Alkaline_phosphatase_core_sf"/>
</dbReference>
<feature type="transmembrane region" description="Helical" evidence="6">
    <location>
        <begin position="139"/>
        <end position="157"/>
    </location>
</feature>
<evidence type="ECO:0000256" key="5">
    <source>
        <dbReference type="ARBA" id="ARBA00023136"/>
    </source>
</evidence>
<sequence length="666" mass="76010">MFRLSPLIRWILLVLIFLLVTMSVARLFTYMIFAIPGQEDGSNWPVFWLGVRYDLRLVSVIGLVLLVLGSVKPLNPFQNKAAKKGWTWILGLVFLLLIIFYIIDFLHFRYLNQRLNASALSFLQDAGISATMVWQTYPVIQLLLAIIVLTWLMVLSLRRMFKWTEKPAQPIVSPFKWMYPLLLGILFAIGIFGRVGQYPLRWSDAFNLGSDFKANIALNPIQSFFSSFSFRSTSYDLAKVRASYNQMADWLGVTEKDSTALTFSRQVQPDSIANWAGTQTPNIVLVICESFSGYKSSMWGNPLNTTPYFAELCKNGLFFDNCFTPTIATARGVWATLTGIPDVELVKTSSRNPMMVDQHMIVNDFKDHSKYYFIGGSTSWANIRGILNNNIAGLKIFEEQDYDAPKIDVWGISDKHLFLQADKILRTEQHPFFAVIQTADNHRPYTIPEEDREALGVVNFPLDSLRKYGFESNEELNAFRYTDYCFKAFMEQAKTAPYFENTLFVFVGDHGIAGNAGPLFPESWTKNSLSSNHVPLLFYAPGKIPVKRVHDLASQVDVLPTIAGIANIPYRNSTMGRDLANMHFSGKGAESRAFILDINNKNRGIIYDQFYYSKSLQGNVQSLAWADFNKAQDKQEPPVDWYEWWSQAYFETARYLLLHNKKTITN</sequence>